<evidence type="ECO:0000256" key="6">
    <source>
        <dbReference type="ARBA" id="ARBA00022884"/>
    </source>
</evidence>
<dbReference type="CDD" id="cd01717">
    <property type="entry name" value="Sm_B"/>
    <property type="match status" value="1"/>
</dbReference>
<evidence type="ECO:0000256" key="10">
    <source>
        <dbReference type="ARBA" id="ARBA00041355"/>
    </source>
</evidence>
<evidence type="ECO:0000256" key="9">
    <source>
        <dbReference type="ARBA" id="ARBA00023274"/>
    </source>
</evidence>
<dbReference type="GO" id="GO:0071013">
    <property type="term" value="C:catalytic step 2 spliceosome"/>
    <property type="evidence" value="ECO:0007669"/>
    <property type="project" value="TreeGrafter"/>
</dbReference>
<dbReference type="InterPro" id="IPR050914">
    <property type="entry name" value="snRNP_SmB/NAA38-like"/>
</dbReference>
<feature type="compositionally biased region" description="Gly residues" evidence="11">
    <location>
        <begin position="134"/>
        <end position="144"/>
    </location>
</feature>
<dbReference type="SMART" id="SM00651">
    <property type="entry name" value="Sm"/>
    <property type="match status" value="1"/>
</dbReference>
<dbReference type="PANTHER" id="PTHR10701">
    <property type="entry name" value="SMALL NUCLEAR RIBONUCLEOPROTEIN-ASSOCIATED PROTEIN B AND N"/>
    <property type="match status" value="1"/>
</dbReference>
<evidence type="ECO:0000256" key="4">
    <source>
        <dbReference type="ARBA" id="ARBA00022490"/>
    </source>
</evidence>
<proteinExistence type="inferred from homology"/>
<dbReference type="Gene3D" id="2.30.30.100">
    <property type="match status" value="1"/>
</dbReference>
<dbReference type="Proteomes" id="UP000230233">
    <property type="component" value="Unassembled WGS sequence"/>
</dbReference>
<dbReference type="GO" id="GO:0005686">
    <property type="term" value="C:U2 snRNP"/>
    <property type="evidence" value="ECO:0007669"/>
    <property type="project" value="TreeGrafter"/>
</dbReference>
<dbReference type="GO" id="GO:0003723">
    <property type="term" value="F:RNA binding"/>
    <property type="evidence" value="ECO:0007669"/>
    <property type="project" value="UniProtKB-KW"/>
</dbReference>
<dbReference type="InterPro" id="IPR010920">
    <property type="entry name" value="LSM_dom_sf"/>
</dbReference>
<feature type="domain" description="Sm" evidence="12">
    <location>
        <begin position="1"/>
        <end position="70"/>
    </location>
</feature>
<organism evidence="13 14">
    <name type="scientific">Caenorhabditis nigoni</name>
    <dbReference type="NCBI Taxonomy" id="1611254"/>
    <lineage>
        <taxon>Eukaryota</taxon>
        <taxon>Metazoa</taxon>
        <taxon>Ecdysozoa</taxon>
        <taxon>Nematoda</taxon>
        <taxon>Chromadorea</taxon>
        <taxon>Rhabditida</taxon>
        <taxon>Rhabditina</taxon>
        <taxon>Rhabditomorpha</taxon>
        <taxon>Rhabditoidea</taxon>
        <taxon>Rhabditidae</taxon>
        <taxon>Peloderinae</taxon>
        <taxon>Caenorhabditis</taxon>
    </lineage>
</organism>
<keyword evidence="4" id="KW-0963">Cytoplasm</keyword>
<dbReference type="GO" id="GO:0046540">
    <property type="term" value="C:U4/U6 x U5 tri-snRNP complex"/>
    <property type="evidence" value="ECO:0007669"/>
    <property type="project" value="TreeGrafter"/>
</dbReference>
<protein>
    <recommendedName>
        <fullName evidence="10">Sm protein B</fullName>
    </recommendedName>
</protein>
<evidence type="ECO:0000256" key="5">
    <source>
        <dbReference type="ARBA" id="ARBA00022664"/>
    </source>
</evidence>
<evidence type="ECO:0000256" key="11">
    <source>
        <dbReference type="SAM" id="MobiDB-lite"/>
    </source>
</evidence>
<dbReference type="InterPro" id="IPR047575">
    <property type="entry name" value="Sm"/>
</dbReference>
<sequence>MKIILQDGRTFVGFFKAFDKHMNILLAECEEHRQIKPKAGKKADGEEKRILGLVLLRGEHIVSMTVDGPPPRDDDSVRLAKAGGAGGVGQAKPGGRGMPAMPGMPGMPPGGPPGGLSGAMRGHGGPGMSAMQPGYGGPPGGRPY</sequence>
<dbReference type="SUPFAM" id="SSF50182">
    <property type="entry name" value="Sm-like ribonucleoproteins"/>
    <property type="match status" value="1"/>
</dbReference>
<dbReference type="EMBL" id="PDUG01000008">
    <property type="protein sequence ID" value="PIC14238.1"/>
    <property type="molecule type" value="Genomic_DNA"/>
</dbReference>
<evidence type="ECO:0000256" key="1">
    <source>
        <dbReference type="ARBA" id="ARBA00004123"/>
    </source>
</evidence>
<comment type="similarity">
    <text evidence="3">Belongs to the snRNP SmB/SmN family.</text>
</comment>
<dbReference type="GO" id="GO:0005687">
    <property type="term" value="C:U4 snRNP"/>
    <property type="evidence" value="ECO:0007669"/>
    <property type="project" value="TreeGrafter"/>
</dbReference>
<dbReference type="GO" id="GO:0005682">
    <property type="term" value="C:U5 snRNP"/>
    <property type="evidence" value="ECO:0007669"/>
    <property type="project" value="TreeGrafter"/>
</dbReference>
<evidence type="ECO:0000256" key="2">
    <source>
        <dbReference type="ARBA" id="ARBA00004496"/>
    </source>
</evidence>
<keyword evidence="9" id="KW-0687">Ribonucleoprotein</keyword>
<dbReference type="GO" id="GO:0071004">
    <property type="term" value="C:U2-type prespliceosome"/>
    <property type="evidence" value="ECO:0007669"/>
    <property type="project" value="TreeGrafter"/>
</dbReference>
<dbReference type="PROSITE" id="PS52002">
    <property type="entry name" value="SM"/>
    <property type="match status" value="1"/>
</dbReference>
<keyword evidence="6" id="KW-0694">RNA-binding</keyword>
<keyword evidence="14" id="KW-1185">Reference proteome</keyword>
<reference evidence="14" key="1">
    <citation type="submission" date="2017-10" db="EMBL/GenBank/DDBJ databases">
        <title>Rapid genome shrinkage in a self-fertile nematode reveals novel sperm competition proteins.</title>
        <authorList>
            <person name="Yin D."/>
            <person name="Schwarz E.M."/>
            <person name="Thomas C.G."/>
            <person name="Felde R.L."/>
            <person name="Korf I.F."/>
            <person name="Cutter A.D."/>
            <person name="Schartner C.M."/>
            <person name="Ralston E.J."/>
            <person name="Meyer B.J."/>
            <person name="Haag E.S."/>
        </authorList>
    </citation>
    <scope>NUCLEOTIDE SEQUENCE [LARGE SCALE GENOMIC DNA]</scope>
    <source>
        <strain evidence="14">JU1422</strain>
    </source>
</reference>
<gene>
    <name evidence="13" type="primary">Cni-snr-2</name>
    <name evidence="13" type="ORF">B9Z55_027214</name>
</gene>
<keyword evidence="8" id="KW-0539">Nucleus</keyword>
<dbReference type="GO" id="GO:0000398">
    <property type="term" value="P:mRNA splicing, via spliceosome"/>
    <property type="evidence" value="ECO:0007669"/>
    <property type="project" value="TreeGrafter"/>
</dbReference>
<evidence type="ECO:0000313" key="14">
    <source>
        <dbReference type="Proteomes" id="UP000230233"/>
    </source>
</evidence>
<evidence type="ECO:0000259" key="12">
    <source>
        <dbReference type="PROSITE" id="PS52002"/>
    </source>
</evidence>
<dbReference type="Pfam" id="PF01423">
    <property type="entry name" value="LSM"/>
    <property type="match status" value="1"/>
</dbReference>
<comment type="caution">
    <text evidence="13">The sequence shown here is derived from an EMBL/GenBank/DDBJ whole genome shotgun (WGS) entry which is preliminary data.</text>
</comment>
<dbReference type="GO" id="GO:0070990">
    <property type="term" value="F:snRNP binding"/>
    <property type="evidence" value="ECO:0007669"/>
    <property type="project" value="TreeGrafter"/>
</dbReference>
<evidence type="ECO:0000256" key="7">
    <source>
        <dbReference type="ARBA" id="ARBA00023187"/>
    </source>
</evidence>
<dbReference type="AlphaFoldDB" id="A0A2G5SGP4"/>
<comment type="subcellular location">
    <subcellularLocation>
        <location evidence="2">Cytoplasm</location>
    </subcellularLocation>
    <subcellularLocation>
        <location evidence="1">Nucleus</location>
    </subcellularLocation>
</comment>
<evidence type="ECO:0000256" key="3">
    <source>
        <dbReference type="ARBA" id="ARBA00009123"/>
    </source>
</evidence>
<evidence type="ECO:0000313" key="13">
    <source>
        <dbReference type="EMBL" id="PIC14238.1"/>
    </source>
</evidence>
<dbReference type="PANTHER" id="PTHR10701:SF0">
    <property type="entry name" value="SMALL NUCLEAR RIBONUCLEOPROTEIN-ASSOCIATED PROTEIN B"/>
    <property type="match status" value="1"/>
</dbReference>
<dbReference type="InterPro" id="IPR001163">
    <property type="entry name" value="Sm_dom_euk/arc"/>
</dbReference>
<dbReference type="OrthoDB" id="2020720at2759"/>
<keyword evidence="5" id="KW-0507">mRNA processing</keyword>
<feature type="region of interest" description="Disordered" evidence="11">
    <location>
        <begin position="63"/>
        <end position="144"/>
    </location>
</feature>
<name>A0A2G5SGP4_9PELO</name>
<feature type="compositionally biased region" description="Gly residues" evidence="11">
    <location>
        <begin position="83"/>
        <end position="97"/>
    </location>
</feature>
<dbReference type="GO" id="GO:0005737">
    <property type="term" value="C:cytoplasm"/>
    <property type="evidence" value="ECO:0007669"/>
    <property type="project" value="UniProtKB-SubCell"/>
</dbReference>
<keyword evidence="7" id="KW-0508">mRNA splicing</keyword>
<accession>A0A2G5SGP4</accession>
<dbReference type="GO" id="GO:0005685">
    <property type="term" value="C:U1 snRNP"/>
    <property type="evidence" value="ECO:0007669"/>
    <property type="project" value="TreeGrafter"/>
</dbReference>
<evidence type="ECO:0000256" key="8">
    <source>
        <dbReference type="ARBA" id="ARBA00023242"/>
    </source>
</evidence>
<feature type="compositionally biased region" description="Gly residues" evidence="11">
    <location>
        <begin position="113"/>
        <end position="127"/>
    </location>
</feature>